<dbReference type="Pfam" id="PF05048">
    <property type="entry name" value="NosD"/>
    <property type="match status" value="1"/>
</dbReference>
<dbReference type="InterPro" id="IPR006626">
    <property type="entry name" value="PbH1"/>
</dbReference>
<dbReference type="InterPro" id="IPR051550">
    <property type="entry name" value="SCF-Subunits/Alg-Epimerases"/>
</dbReference>
<dbReference type="SMART" id="SM00710">
    <property type="entry name" value="PbH1"/>
    <property type="match status" value="9"/>
</dbReference>
<dbReference type="PANTHER" id="PTHR22990:SF15">
    <property type="entry name" value="F-BOX ONLY PROTEIN 10"/>
    <property type="match status" value="1"/>
</dbReference>
<dbReference type="InterPro" id="IPR007742">
    <property type="entry name" value="NosD_dom"/>
</dbReference>
<feature type="signal peptide" evidence="2">
    <location>
        <begin position="1"/>
        <end position="20"/>
    </location>
</feature>
<keyword evidence="2" id="KW-0732">Signal</keyword>
<dbReference type="InterPro" id="IPR011050">
    <property type="entry name" value="Pectin_lyase_fold/virulence"/>
</dbReference>
<dbReference type="NCBIfam" id="TIGR04247">
    <property type="entry name" value="NosD_copper_fam"/>
    <property type="match status" value="1"/>
</dbReference>
<dbReference type="PANTHER" id="PTHR22990">
    <property type="entry name" value="F-BOX ONLY PROTEIN"/>
    <property type="match status" value="1"/>
</dbReference>
<protein>
    <submittedName>
        <fullName evidence="4">Nitrous oxide reductase family maturation protein NosD</fullName>
    </submittedName>
</protein>
<feature type="chain" id="PRO_5046279125" evidence="2">
    <location>
        <begin position="21"/>
        <end position="419"/>
    </location>
</feature>
<evidence type="ECO:0000256" key="2">
    <source>
        <dbReference type="SAM" id="SignalP"/>
    </source>
</evidence>
<organism evidence="4 5">
    <name type="scientific">Pseudohalocynthiibacter aestuariivivens</name>
    <dbReference type="NCBI Taxonomy" id="1591409"/>
    <lineage>
        <taxon>Bacteria</taxon>
        <taxon>Pseudomonadati</taxon>
        <taxon>Pseudomonadota</taxon>
        <taxon>Alphaproteobacteria</taxon>
        <taxon>Rhodobacterales</taxon>
        <taxon>Paracoccaceae</taxon>
        <taxon>Pseudohalocynthiibacter</taxon>
    </lineage>
</organism>
<evidence type="ECO:0000259" key="3">
    <source>
        <dbReference type="SMART" id="SM00722"/>
    </source>
</evidence>
<reference evidence="4 5" key="1">
    <citation type="submission" date="2024-09" db="EMBL/GenBank/DDBJ databases">
        <authorList>
            <person name="Sun Q."/>
            <person name="Mori K."/>
        </authorList>
    </citation>
    <scope>NUCLEOTIDE SEQUENCE [LARGE SCALE GENOMIC DNA]</scope>
    <source>
        <strain evidence="4 5">CECT 8726</strain>
    </source>
</reference>
<keyword evidence="5" id="KW-1185">Reference proteome</keyword>
<evidence type="ECO:0000313" key="5">
    <source>
        <dbReference type="Proteomes" id="UP001589683"/>
    </source>
</evidence>
<proteinExistence type="predicted"/>
<dbReference type="InterPro" id="IPR026464">
    <property type="entry name" value="NosD_copper_fam"/>
</dbReference>
<dbReference type="InterPro" id="IPR012334">
    <property type="entry name" value="Pectin_lyas_fold"/>
</dbReference>
<evidence type="ECO:0000256" key="1">
    <source>
        <dbReference type="ARBA" id="ARBA00022737"/>
    </source>
</evidence>
<accession>A0ABV5JA83</accession>
<dbReference type="SMART" id="SM00722">
    <property type="entry name" value="CASH"/>
    <property type="match status" value="2"/>
</dbReference>
<dbReference type="SUPFAM" id="SSF51126">
    <property type="entry name" value="Pectin lyase-like"/>
    <property type="match status" value="1"/>
</dbReference>
<dbReference type="Proteomes" id="UP001589683">
    <property type="component" value="Unassembled WGS sequence"/>
</dbReference>
<comment type="caution">
    <text evidence="4">The sequence shown here is derived from an EMBL/GenBank/DDBJ whole genome shotgun (WGS) entry which is preliminary data.</text>
</comment>
<dbReference type="EMBL" id="JBHMEA010000007">
    <property type="protein sequence ID" value="MFB9230362.1"/>
    <property type="molecule type" value="Genomic_DNA"/>
</dbReference>
<feature type="domain" description="Carbohydrate-binding/sugar hydrolysis" evidence="3">
    <location>
        <begin position="47"/>
        <end position="186"/>
    </location>
</feature>
<dbReference type="RefSeq" id="WP_213887732.1">
    <property type="nucleotide sequence ID" value="NZ_JAGFNU010000001.1"/>
</dbReference>
<evidence type="ECO:0000313" key="4">
    <source>
        <dbReference type="EMBL" id="MFB9230362.1"/>
    </source>
</evidence>
<feature type="domain" description="Carbohydrate-binding/sugar hydrolysis" evidence="3">
    <location>
        <begin position="192"/>
        <end position="353"/>
    </location>
</feature>
<dbReference type="Gene3D" id="2.160.20.10">
    <property type="entry name" value="Single-stranded right-handed beta-helix, Pectin lyase-like"/>
    <property type="match status" value="2"/>
</dbReference>
<name>A0ABV5JA83_9RHOB</name>
<gene>
    <name evidence="4" type="ORF">ACFFUT_01015</name>
</gene>
<dbReference type="InterPro" id="IPR006633">
    <property type="entry name" value="Carb-bd_sugar_hydrolysis-dom"/>
</dbReference>
<keyword evidence="1" id="KW-0677">Repeat</keyword>
<sequence length="419" mass="45336">MLRYLFLLIVLGFSVSPTGAAEIIVPATEGALVEAIKSAQAGDILRLRPGTYKGPIKIDLPLTIEGTNTIIDGGELGSVVTVNAPNVTLRGLKIIGSGSGGDGLDAGITLTKLADDAVIEGNHLIGNLVGIDLHGPKNVLASGNIIEGRQDRRMNDRGNGVYVWNAPGARVIGNDIRWGRDGIFVNTSRDNEFTGNRFRDLRFAVHYMYANDSLVSGNISQGNHLGYAIMYSNNVRIEGNLSSGDRDHGIMMNYTNKSTIIGNQIEAGGEKCVFIYNAHRNSFQGNSFESCEIGIHFTAGSERNEIFGNAFIGNRTQVKYVGSTWIEWSADGRGNYWSDHAAFDLDGNGIADSAYRPNDIMDRILWTQPAAKSLLGSPAVQLIRWSQSTFPATLPGGVIDRAPLMAAPRPELPTWEDIQ</sequence>